<evidence type="ECO:0000256" key="4">
    <source>
        <dbReference type="ARBA" id="ARBA00022676"/>
    </source>
</evidence>
<feature type="domain" description="Glycosyl transferase family 1" evidence="6">
    <location>
        <begin position="302"/>
        <end position="455"/>
    </location>
</feature>
<sequence length="460" mass="51369">MKIVIVSSEAVPFSKTGGLADVASALAKAHSHNGHDVWLFVPFYPQIHAQAKSPLPELQSTGLEIEIELGGKPSRRITGRFLSTQLPGSNVTVMFVDQPEFFDRNGLYLDQHGDFGDNAERFIFFSRIVLEATRQMLIRPDIIHANDWQTGLIPALLKLEYQNVPGFEKTGSLFTIHNMQYQGSFEKMEMEKTGLDWKHFNWKEMESYDRLNLLKTGIVFSDIVTTVSPTYASEITDTMGGCGLHGALTERGTDLVGILNGVDAEIWNPNIDADIPQKFNAGTVSIGKPLCKQALQQEMNLPVKKKTPLFGMISRMADQKGFDIITESIETLLNSVDVQFCFLGTGEEKYQNLLTDLAKKYPHKVATTIGFDEHLAHRIEAGIDIFLMPSRFEPCGLNQMYSLLYGTIPLVRKVGGLADSVVDCTTKTLNNGTATGFHFEEYSSAALLKRMREVIDFYHQ</sequence>
<evidence type="ECO:0000256" key="1">
    <source>
        <dbReference type="ARBA" id="ARBA00001478"/>
    </source>
</evidence>
<dbReference type="EC" id="2.4.1.21" evidence="3"/>
<comment type="catalytic activity">
    <reaction evidence="1">
        <text>[(1-&gt;4)-alpha-D-glucosyl](n) + ADP-alpha-D-glucose = [(1-&gt;4)-alpha-D-glucosyl](n+1) + ADP + H(+)</text>
        <dbReference type="Rhea" id="RHEA:18189"/>
        <dbReference type="Rhea" id="RHEA-COMP:9584"/>
        <dbReference type="Rhea" id="RHEA-COMP:9587"/>
        <dbReference type="ChEBI" id="CHEBI:15378"/>
        <dbReference type="ChEBI" id="CHEBI:15444"/>
        <dbReference type="ChEBI" id="CHEBI:57498"/>
        <dbReference type="ChEBI" id="CHEBI:456216"/>
        <dbReference type="EC" id="2.4.1.21"/>
    </reaction>
</comment>
<comment type="similarity">
    <text evidence="2">Belongs to the glycosyltransferase 1 family. Bacterial/plant glycogen synthase subfamily.</text>
</comment>
<evidence type="ECO:0000256" key="3">
    <source>
        <dbReference type="ARBA" id="ARBA00012588"/>
    </source>
</evidence>
<dbReference type="Pfam" id="PF08323">
    <property type="entry name" value="Glyco_transf_5"/>
    <property type="match status" value="1"/>
</dbReference>
<dbReference type="InterPro" id="IPR001296">
    <property type="entry name" value="Glyco_trans_1"/>
</dbReference>
<dbReference type="AlphaFoldDB" id="A0A3B1DVG3"/>
<dbReference type="PANTHER" id="PTHR45825">
    <property type="entry name" value="GRANULE-BOUND STARCH SYNTHASE 1, CHLOROPLASTIC/AMYLOPLASTIC"/>
    <property type="match status" value="1"/>
</dbReference>
<feature type="domain" description="Starch synthase catalytic" evidence="7">
    <location>
        <begin position="2"/>
        <end position="249"/>
    </location>
</feature>
<dbReference type="GO" id="GO:0004373">
    <property type="term" value="F:alpha-1,4-glucan glucosyltransferase (UDP-glucose donor) activity"/>
    <property type="evidence" value="ECO:0007669"/>
    <property type="project" value="InterPro"/>
</dbReference>
<organism evidence="8">
    <name type="scientific">hydrothermal vent metagenome</name>
    <dbReference type="NCBI Taxonomy" id="652676"/>
    <lineage>
        <taxon>unclassified sequences</taxon>
        <taxon>metagenomes</taxon>
        <taxon>ecological metagenomes</taxon>
    </lineage>
</organism>
<evidence type="ECO:0000259" key="6">
    <source>
        <dbReference type="Pfam" id="PF00534"/>
    </source>
</evidence>
<feature type="non-terminal residue" evidence="8">
    <location>
        <position position="460"/>
    </location>
</feature>
<keyword evidence="4 8" id="KW-0328">Glycosyltransferase</keyword>
<evidence type="ECO:0000313" key="8">
    <source>
        <dbReference type="EMBL" id="VAX35985.1"/>
    </source>
</evidence>
<evidence type="ECO:0000259" key="7">
    <source>
        <dbReference type="Pfam" id="PF08323"/>
    </source>
</evidence>
<evidence type="ECO:0000256" key="5">
    <source>
        <dbReference type="ARBA" id="ARBA00022679"/>
    </source>
</evidence>
<dbReference type="SUPFAM" id="SSF53756">
    <property type="entry name" value="UDP-Glycosyltransferase/glycogen phosphorylase"/>
    <property type="match status" value="1"/>
</dbReference>
<dbReference type="Pfam" id="PF00534">
    <property type="entry name" value="Glycos_transf_1"/>
    <property type="match status" value="1"/>
</dbReference>
<dbReference type="InterPro" id="IPR011835">
    <property type="entry name" value="GS/SS"/>
</dbReference>
<accession>A0A3B1DVG3</accession>
<dbReference type="InterPro" id="IPR013534">
    <property type="entry name" value="Starch_synth_cat_dom"/>
</dbReference>
<gene>
    <name evidence="8" type="ORF">MNBD_PLANCTO02-2403</name>
</gene>
<protein>
    <recommendedName>
        <fullName evidence="3">starch synthase</fullName>
        <ecNumber evidence="3">2.4.1.21</ecNumber>
    </recommendedName>
</protein>
<proteinExistence type="inferred from homology"/>
<dbReference type="HAMAP" id="MF_00484">
    <property type="entry name" value="Glycogen_synth"/>
    <property type="match status" value="1"/>
</dbReference>
<name>A0A3B1DVG3_9ZZZZ</name>
<dbReference type="NCBIfam" id="TIGR02095">
    <property type="entry name" value="glgA"/>
    <property type="match status" value="1"/>
</dbReference>
<dbReference type="GO" id="GO:0009011">
    <property type="term" value="F:alpha-1,4-glucan glucosyltransferase (ADP-glucose donor) activity"/>
    <property type="evidence" value="ECO:0007669"/>
    <property type="project" value="UniProtKB-EC"/>
</dbReference>
<dbReference type="PANTHER" id="PTHR45825:SF11">
    <property type="entry name" value="ALPHA AMYLASE DOMAIN-CONTAINING PROTEIN"/>
    <property type="match status" value="1"/>
</dbReference>
<dbReference type="Gene3D" id="3.40.50.2000">
    <property type="entry name" value="Glycogen Phosphorylase B"/>
    <property type="match status" value="2"/>
</dbReference>
<evidence type="ECO:0000256" key="2">
    <source>
        <dbReference type="ARBA" id="ARBA00010281"/>
    </source>
</evidence>
<dbReference type="NCBIfam" id="NF001899">
    <property type="entry name" value="PRK00654.1-2"/>
    <property type="match status" value="1"/>
</dbReference>
<reference evidence="8" key="1">
    <citation type="submission" date="2018-06" db="EMBL/GenBank/DDBJ databases">
        <authorList>
            <person name="Zhirakovskaya E."/>
        </authorList>
    </citation>
    <scope>NUCLEOTIDE SEQUENCE</scope>
</reference>
<dbReference type="EMBL" id="UOGL01000024">
    <property type="protein sequence ID" value="VAX35985.1"/>
    <property type="molecule type" value="Genomic_DNA"/>
</dbReference>
<dbReference type="CDD" id="cd03791">
    <property type="entry name" value="GT5_Glycogen_synthase_DULL1-like"/>
    <property type="match status" value="1"/>
</dbReference>
<keyword evidence="5 8" id="KW-0808">Transferase</keyword>